<gene>
    <name evidence="1" type="ORF">GCM10007874_59930</name>
</gene>
<protein>
    <submittedName>
        <fullName evidence="1">Uncharacterized protein</fullName>
    </submittedName>
</protein>
<dbReference type="Proteomes" id="UP001156882">
    <property type="component" value="Unassembled WGS sequence"/>
</dbReference>
<dbReference type="RefSeq" id="WP_284315916.1">
    <property type="nucleotide sequence ID" value="NZ_BSPC01000068.1"/>
</dbReference>
<dbReference type="InterPro" id="IPR011049">
    <property type="entry name" value="Serralysin-like_metalloprot_C"/>
</dbReference>
<accession>A0ABQ6CT51</accession>
<organism evidence="1 2">
    <name type="scientific">Labrys miyagiensis</name>
    <dbReference type="NCBI Taxonomy" id="346912"/>
    <lineage>
        <taxon>Bacteria</taxon>
        <taxon>Pseudomonadati</taxon>
        <taxon>Pseudomonadota</taxon>
        <taxon>Alphaproteobacteria</taxon>
        <taxon>Hyphomicrobiales</taxon>
        <taxon>Xanthobacteraceae</taxon>
        <taxon>Labrys</taxon>
    </lineage>
</organism>
<dbReference type="SUPFAM" id="SSF51120">
    <property type="entry name" value="beta-Roll"/>
    <property type="match status" value="1"/>
</dbReference>
<evidence type="ECO:0000313" key="2">
    <source>
        <dbReference type="Proteomes" id="UP001156882"/>
    </source>
</evidence>
<name>A0ABQ6CT51_9HYPH</name>
<dbReference type="EMBL" id="BSPC01000068">
    <property type="protein sequence ID" value="GLS22973.1"/>
    <property type="molecule type" value="Genomic_DNA"/>
</dbReference>
<proteinExistence type="predicted"/>
<evidence type="ECO:0000313" key="1">
    <source>
        <dbReference type="EMBL" id="GLS22973.1"/>
    </source>
</evidence>
<comment type="caution">
    <text evidence="1">The sequence shown here is derived from an EMBL/GenBank/DDBJ whole genome shotgun (WGS) entry which is preliminary data.</text>
</comment>
<reference evidence="2" key="1">
    <citation type="journal article" date="2019" name="Int. J. Syst. Evol. Microbiol.">
        <title>The Global Catalogue of Microorganisms (GCM) 10K type strain sequencing project: providing services to taxonomists for standard genome sequencing and annotation.</title>
        <authorList>
            <consortium name="The Broad Institute Genomics Platform"/>
            <consortium name="The Broad Institute Genome Sequencing Center for Infectious Disease"/>
            <person name="Wu L."/>
            <person name="Ma J."/>
        </authorList>
    </citation>
    <scope>NUCLEOTIDE SEQUENCE [LARGE SCALE GENOMIC DNA]</scope>
    <source>
        <strain evidence="2">NBRC 101365</strain>
    </source>
</reference>
<sequence length="100" mass="11048">MEIEFRGCTDDQKLWRVSFKRVTFVFTPSFGKDTITGYTASGTSADTINIDHTVFADWATLLSHTAQSGSDVIITADTNDTITLKNTTVASLQQSQFNFT</sequence>
<keyword evidence="2" id="KW-1185">Reference proteome</keyword>